<dbReference type="SUPFAM" id="SSF46689">
    <property type="entry name" value="Homeodomain-like"/>
    <property type="match status" value="2"/>
</dbReference>
<evidence type="ECO:0000313" key="6">
    <source>
        <dbReference type="EMBL" id="MFD1517417.1"/>
    </source>
</evidence>
<sequence>MDGVSRIVRLARLEGRVDVRCLLAGRITLDNAPAGPGEVPFHLVLDGRCSVISGASAVNMGPGDLVLLPHGDAHRVAATTGPRRQFVEEPGAAFPTRRTVDAKPELDLFCGHYRSLSATGALLFRLLPQLVHVTLDAPAFTLAEVLRGEARADGPGTGAVVAALCDALLAMTLRSRPDQRLGTPSLWTAMGDDALGRVIAEVVYRPGEAWTIDRLAAGAAMSRATFLRRFSARTGTTVATLVTAIRMMVAADLLAHSDHSVGRVASEVGYRSESAFTQAFRATLGTSPSRYRKDAVLGR</sequence>
<keyword evidence="3" id="KW-0010">Activator</keyword>
<comment type="caution">
    <text evidence="6">The sequence shown here is derived from an EMBL/GenBank/DDBJ whole genome shotgun (WGS) entry which is preliminary data.</text>
</comment>
<evidence type="ECO:0000256" key="4">
    <source>
        <dbReference type="ARBA" id="ARBA00023163"/>
    </source>
</evidence>
<dbReference type="SMART" id="SM00342">
    <property type="entry name" value="HTH_ARAC"/>
    <property type="match status" value="1"/>
</dbReference>
<gene>
    <name evidence="6" type="ORF">ACFSJD_07965</name>
</gene>
<dbReference type="Gene3D" id="1.10.10.60">
    <property type="entry name" value="Homeodomain-like"/>
    <property type="match status" value="1"/>
</dbReference>
<evidence type="ECO:0000259" key="5">
    <source>
        <dbReference type="PROSITE" id="PS01124"/>
    </source>
</evidence>
<keyword evidence="1" id="KW-0805">Transcription regulation</keyword>
<evidence type="ECO:0000256" key="3">
    <source>
        <dbReference type="ARBA" id="ARBA00023159"/>
    </source>
</evidence>
<accession>A0ABW4ER72</accession>
<dbReference type="SUPFAM" id="SSF51215">
    <property type="entry name" value="Regulatory protein AraC"/>
    <property type="match status" value="1"/>
</dbReference>
<dbReference type="EMBL" id="JBHUCO010000009">
    <property type="protein sequence ID" value="MFD1517417.1"/>
    <property type="molecule type" value="Genomic_DNA"/>
</dbReference>
<evidence type="ECO:0000313" key="7">
    <source>
        <dbReference type="Proteomes" id="UP001597114"/>
    </source>
</evidence>
<feature type="domain" description="HTH araC/xylS-type" evidence="5">
    <location>
        <begin position="193"/>
        <end position="294"/>
    </location>
</feature>
<dbReference type="PROSITE" id="PS01124">
    <property type="entry name" value="HTH_ARAC_FAMILY_2"/>
    <property type="match status" value="1"/>
</dbReference>
<protein>
    <submittedName>
        <fullName evidence="6">AraC family transcriptional regulator</fullName>
    </submittedName>
</protein>
<dbReference type="InterPro" id="IPR020449">
    <property type="entry name" value="Tscrpt_reg_AraC-type_HTH"/>
</dbReference>
<organism evidence="6 7">
    <name type="scientific">Pseudonocardia yunnanensis</name>
    <dbReference type="NCBI Taxonomy" id="58107"/>
    <lineage>
        <taxon>Bacteria</taxon>
        <taxon>Bacillati</taxon>
        <taxon>Actinomycetota</taxon>
        <taxon>Actinomycetes</taxon>
        <taxon>Pseudonocardiales</taxon>
        <taxon>Pseudonocardiaceae</taxon>
        <taxon>Pseudonocardia</taxon>
    </lineage>
</organism>
<dbReference type="Pfam" id="PF12852">
    <property type="entry name" value="Cupin_6"/>
    <property type="match status" value="1"/>
</dbReference>
<dbReference type="InterPro" id="IPR009057">
    <property type="entry name" value="Homeodomain-like_sf"/>
</dbReference>
<dbReference type="InterPro" id="IPR037923">
    <property type="entry name" value="HTH-like"/>
</dbReference>
<proteinExistence type="predicted"/>
<keyword evidence="2" id="KW-0238">DNA-binding</keyword>
<dbReference type="PRINTS" id="PR00032">
    <property type="entry name" value="HTHARAC"/>
</dbReference>
<dbReference type="InterPro" id="IPR018060">
    <property type="entry name" value="HTH_AraC"/>
</dbReference>
<dbReference type="PANTHER" id="PTHR46796:SF7">
    <property type="entry name" value="ARAC FAMILY TRANSCRIPTIONAL REGULATOR"/>
    <property type="match status" value="1"/>
</dbReference>
<keyword evidence="4" id="KW-0804">Transcription</keyword>
<dbReference type="InterPro" id="IPR050204">
    <property type="entry name" value="AraC_XylS_family_regulators"/>
</dbReference>
<dbReference type="InterPro" id="IPR018062">
    <property type="entry name" value="HTH_AraC-typ_CS"/>
</dbReference>
<dbReference type="Pfam" id="PF12833">
    <property type="entry name" value="HTH_18"/>
    <property type="match status" value="1"/>
</dbReference>
<evidence type="ECO:0000256" key="1">
    <source>
        <dbReference type="ARBA" id="ARBA00023015"/>
    </source>
</evidence>
<dbReference type="InterPro" id="IPR032783">
    <property type="entry name" value="AraC_lig"/>
</dbReference>
<name>A0ABW4ER72_9PSEU</name>
<dbReference type="RefSeq" id="WP_344720898.1">
    <property type="nucleotide sequence ID" value="NZ_BAAAUS010000007.1"/>
</dbReference>
<evidence type="ECO:0000256" key="2">
    <source>
        <dbReference type="ARBA" id="ARBA00023125"/>
    </source>
</evidence>
<dbReference type="Proteomes" id="UP001597114">
    <property type="component" value="Unassembled WGS sequence"/>
</dbReference>
<dbReference type="PANTHER" id="PTHR46796">
    <property type="entry name" value="HTH-TYPE TRANSCRIPTIONAL ACTIVATOR RHAS-RELATED"/>
    <property type="match status" value="1"/>
</dbReference>
<dbReference type="PROSITE" id="PS00041">
    <property type="entry name" value="HTH_ARAC_FAMILY_1"/>
    <property type="match status" value="1"/>
</dbReference>
<reference evidence="7" key="1">
    <citation type="journal article" date="2019" name="Int. J. Syst. Evol. Microbiol.">
        <title>The Global Catalogue of Microorganisms (GCM) 10K type strain sequencing project: providing services to taxonomists for standard genome sequencing and annotation.</title>
        <authorList>
            <consortium name="The Broad Institute Genomics Platform"/>
            <consortium name="The Broad Institute Genome Sequencing Center for Infectious Disease"/>
            <person name="Wu L."/>
            <person name="Ma J."/>
        </authorList>
    </citation>
    <scope>NUCLEOTIDE SEQUENCE [LARGE SCALE GENOMIC DNA]</scope>
    <source>
        <strain evidence="7">CCM 7043</strain>
    </source>
</reference>
<keyword evidence="7" id="KW-1185">Reference proteome</keyword>